<feature type="chain" id="PRO_5026858756" description="trypsin" evidence="12">
    <location>
        <begin position="16"/>
        <end position="247"/>
    </location>
</feature>
<evidence type="ECO:0000313" key="14">
    <source>
        <dbReference type="Proteomes" id="UP000504632"/>
    </source>
</evidence>
<keyword evidence="4" id="KW-0222">Digestion</keyword>
<dbReference type="PANTHER" id="PTHR24264">
    <property type="entry name" value="TRYPSIN-RELATED"/>
    <property type="match status" value="1"/>
</dbReference>
<dbReference type="GO" id="GO:0005615">
    <property type="term" value="C:extracellular space"/>
    <property type="evidence" value="ECO:0007669"/>
    <property type="project" value="TreeGrafter"/>
</dbReference>
<dbReference type="InParanoid" id="A0A6J2WGA1"/>
<dbReference type="PANTHER" id="PTHR24264:SF15">
    <property type="entry name" value="RIKEN CDNA 2210010C04 GENE"/>
    <property type="match status" value="1"/>
</dbReference>
<dbReference type="Proteomes" id="UP000504632">
    <property type="component" value="Chromosome 12"/>
</dbReference>
<dbReference type="InterPro" id="IPR050127">
    <property type="entry name" value="Serine_Proteases_S1"/>
</dbReference>
<dbReference type="InterPro" id="IPR009003">
    <property type="entry name" value="Peptidase_S1_PA"/>
</dbReference>
<evidence type="ECO:0000313" key="15">
    <source>
        <dbReference type="RefSeq" id="XP_030644550.1"/>
    </source>
</evidence>
<dbReference type="SMART" id="SM00020">
    <property type="entry name" value="Tryp_SPc"/>
    <property type="match status" value="1"/>
</dbReference>
<organism evidence="14 15">
    <name type="scientific">Chanos chanos</name>
    <name type="common">Milkfish</name>
    <name type="synonym">Mugil chanos</name>
    <dbReference type="NCBI Taxonomy" id="29144"/>
    <lineage>
        <taxon>Eukaryota</taxon>
        <taxon>Metazoa</taxon>
        <taxon>Chordata</taxon>
        <taxon>Craniata</taxon>
        <taxon>Vertebrata</taxon>
        <taxon>Euteleostomi</taxon>
        <taxon>Actinopterygii</taxon>
        <taxon>Neopterygii</taxon>
        <taxon>Teleostei</taxon>
        <taxon>Ostariophysi</taxon>
        <taxon>Gonorynchiformes</taxon>
        <taxon>Chanidae</taxon>
        <taxon>Chanos</taxon>
    </lineage>
</organism>
<name>A0A6J2WGA1_CHACN</name>
<accession>A0A6J2WGA1</accession>
<dbReference type="InterPro" id="IPR001254">
    <property type="entry name" value="Trypsin_dom"/>
</dbReference>
<dbReference type="PROSITE" id="PS00134">
    <property type="entry name" value="TRYPSIN_HIS"/>
    <property type="match status" value="1"/>
</dbReference>
<dbReference type="InterPro" id="IPR043504">
    <property type="entry name" value="Peptidase_S1_PA_chymotrypsin"/>
</dbReference>
<keyword evidence="7" id="KW-0865">Zymogen</keyword>
<dbReference type="InterPro" id="IPR033116">
    <property type="entry name" value="TRYPSIN_SER"/>
</dbReference>
<evidence type="ECO:0000256" key="11">
    <source>
        <dbReference type="RuleBase" id="RU363034"/>
    </source>
</evidence>
<reference evidence="15" key="1">
    <citation type="submission" date="2025-08" db="UniProtKB">
        <authorList>
            <consortium name="RefSeq"/>
        </authorList>
    </citation>
    <scope>IDENTIFICATION</scope>
</reference>
<dbReference type="GO" id="GO:0007586">
    <property type="term" value="P:digestion"/>
    <property type="evidence" value="ECO:0007669"/>
    <property type="project" value="UniProtKB-KW"/>
</dbReference>
<evidence type="ECO:0000256" key="2">
    <source>
        <dbReference type="ARBA" id="ARBA00022525"/>
    </source>
</evidence>
<proteinExistence type="predicted"/>
<dbReference type="PROSITE" id="PS50240">
    <property type="entry name" value="TRYPSIN_DOM"/>
    <property type="match status" value="1"/>
</dbReference>
<keyword evidence="8" id="KW-1015">Disulfide bond</keyword>
<evidence type="ECO:0000256" key="1">
    <source>
        <dbReference type="ARBA" id="ARBA00004239"/>
    </source>
</evidence>
<feature type="signal peptide" evidence="12">
    <location>
        <begin position="1"/>
        <end position="15"/>
    </location>
</feature>
<gene>
    <name evidence="15" type="primary">LOC115824974</name>
</gene>
<comment type="catalytic activity">
    <reaction evidence="9">
        <text>Preferential cleavage: Arg-|-Xaa, Lys-|-Xaa.</text>
        <dbReference type="EC" id="3.4.21.4"/>
    </reaction>
</comment>
<dbReference type="FunFam" id="2.40.10.10:FF:000005">
    <property type="entry name" value="Serine protease 37"/>
    <property type="match status" value="1"/>
</dbReference>
<dbReference type="CDD" id="cd00190">
    <property type="entry name" value="Tryp_SPc"/>
    <property type="match status" value="1"/>
</dbReference>
<dbReference type="InterPro" id="IPR001314">
    <property type="entry name" value="Peptidase_S1A"/>
</dbReference>
<keyword evidence="6 11" id="KW-0720">Serine protease</keyword>
<evidence type="ECO:0000256" key="7">
    <source>
        <dbReference type="ARBA" id="ARBA00023145"/>
    </source>
</evidence>
<dbReference type="GO" id="GO:0006508">
    <property type="term" value="P:proteolysis"/>
    <property type="evidence" value="ECO:0007669"/>
    <property type="project" value="UniProtKB-KW"/>
</dbReference>
<dbReference type="EC" id="3.4.21.4" evidence="10"/>
<dbReference type="OrthoDB" id="10012881at2759"/>
<keyword evidence="5 11" id="KW-0378">Hydrolase</keyword>
<dbReference type="PRINTS" id="PR00722">
    <property type="entry name" value="CHYMOTRYPSIN"/>
</dbReference>
<protein>
    <recommendedName>
        <fullName evidence="10">trypsin</fullName>
        <ecNumber evidence="10">3.4.21.4</ecNumber>
    </recommendedName>
</protein>
<dbReference type="Gene3D" id="2.40.10.10">
    <property type="entry name" value="Trypsin-like serine proteases"/>
    <property type="match status" value="2"/>
</dbReference>
<evidence type="ECO:0000256" key="8">
    <source>
        <dbReference type="ARBA" id="ARBA00023157"/>
    </source>
</evidence>
<dbReference type="AlphaFoldDB" id="A0A6J2WGA1"/>
<comment type="subcellular location">
    <subcellularLocation>
        <location evidence="1">Secreted</location>
        <location evidence="1">Extracellular space</location>
    </subcellularLocation>
</comment>
<evidence type="ECO:0000256" key="10">
    <source>
        <dbReference type="ARBA" id="ARBA00038868"/>
    </source>
</evidence>
<evidence type="ECO:0000259" key="13">
    <source>
        <dbReference type="PROSITE" id="PS50240"/>
    </source>
</evidence>
<evidence type="ECO:0000256" key="5">
    <source>
        <dbReference type="ARBA" id="ARBA00022801"/>
    </source>
</evidence>
<dbReference type="FunFam" id="2.40.10.10:FF:000008">
    <property type="entry name" value="Cationic trypsin"/>
    <property type="match status" value="1"/>
</dbReference>
<evidence type="ECO:0000256" key="3">
    <source>
        <dbReference type="ARBA" id="ARBA00022670"/>
    </source>
</evidence>
<dbReference type="SUPFAM" id="SSF50494">
    <property type="entry name" value="Trypsin-like serine proteases"/>
    <property type="match status" value="1"/>
</dbReference>
<keyword evidence="3 11" id="KW-0645">Protease</keyword>
<evidence type="ECO:0000256" key="9">
    <source>
        <dbReference type="ARBA" id="ARBA00036320"/>
    </source>
</evidence>
<evidence type="ECO:0000256" key="6">
    <source>
        <dbReference type="ARBA" id="ARBA00022825"/>
    </source>
</evidence>
<dbReference type="Pfam" id="PF00089">
    <property type="entry name" value="Trypsin"/>
    <property type="match status" value="1"/>
</dbReference>
<dbReference type="RefSeq" id="XP_030644550.1">
    <property type="nucleotide sequence ID" value="XM_030788690.1"/>
</dbReference>
<feature type="domain" description="Peptidase S1" evidence="13">
    <location>
        <begin position="25"/>
        <end position="245"/>
    </location>
</feature>
<sequence>MKALIVLVLLGTALAVPVEQSDEKVVGGYECPRHSVPYQASLNAGYHFCGGSLITSQWVISAAHCFDYYTQVRLGEHDIAVNEGTEQFIDAEKLIRHPYYNSYNLDNDIMLIKLSRPAILNSYVQTVPLPSRCPQANEHCMVSGWGNTITNGSDYPDRLQCLWQPIIDHTTCRNAYPHYFTDNMVCSGFMQGGASSCQGDSGGPLVCNGELQGIVSWGYDCAQVGHPSVYVRVCRYNNWIHSVISNN</sequence>
<dbReference type="GeneID" id="115824974"/>
<dbReference type="GO" id="GO:0004252">
    <property type="term" value="F:serine-type endopeptidase activity"/>
    <property type="evidence" value="ECO:0007669"/>
    <property type="project" value="UniProtKB-EC"/>
</dbReference>
<dbReference type="InterPro" id="IPR018114">
    <property type="entry name" value="TRYPSIN_HIS"/>
</dbReference>
<dbReference type="PROSITE" id="PS00135">
    <property type="entry name" value="TRYPSIN_SER"/>
    <property type="match status" value="1"/>
</dbReference>
<keyword evidence="2" id="KW-0964">Secreted</keyword>
<keyword evidence="14" id="KW-1185">Reference proteome</keyword>
<keyword evidence="12" id="KW-0732">Signal</keyword>
<evidence type="ECO:0000256" key="12">
    <source>
        <dbReference type="SAM" id="SignalP"/>
    </source>
</evidence>
<evidence type="ECO:0000256" key="4">
    <source>
        <dbReference type="ARBA" id="ARBA00022757"/>
    </source>
</evidence>